<gene>
    <name evidence="2" type="ORF">CUN48_19640</name>
</gene>
<dbReference type="GO" id="GO:0004066">
    <property type="term" value="F:asparagine synthase (glutamine-hydrolyzing) activity"/>
    <property type="evidence" value="ECO:0007669"/>
    <property type="project" value="InterPro"/>
</dbReference>
<name>A0A2M8Q668_9CHLR</name>
<protein>
    <submittedName>
        <fullName evidence="2">Asparagine synthetase B</fullName>
    </submittedName>
</protein>
<sequence>LRGPLREWAEDLLSEARLKREGFLNPQPVREKWAEHLSGRRNWAYYLWDVLMFEAWLESQRG</sequence>
<dbReference type="EMBL" id="PGTN01001245">
    <property type="protein sequence ID" value="PJF45291.1"/>
    <property type="molecule type" value="Genomic_DNA"/>
</dbReference>
<evidence type="ECO:0000259" key="1">
    <source>
        <dbReference type="Pfam" id="PF00733"/>
    </source>
</evidence>
<organism evidence="2 3">
    <name type="scientific">Candidatus Thermofonsia Clade 3 bacterium</name>
    <dbReference type="NCBI Taxonomy" id="2364212"/>
    <lineage>
        <taxon>Bacteria</taxon>
        <taxon>Bacillati</taxon>
        <taxon>Chloroflexota</taxon>
        <taxon>Candidatus Thermofontia</taxon>
        <taxon>Candidatus Thermofonsia Clade 3</taxon>
    </lineage>
</organism>
<dbReference type="Proteomes" id="UP000230790">
    <property type="component" value="Unassembled WGS sequence"/>
</dbReference>
<feature type="domain" description="Asparagine synthetase" evidence="1">
    <location>
        <begin position="2"/>
        <end position="58"/>
    </location>
</feature>
<dbReference type="SUPFAM" id="SSF52402">
    <property type="entry name" value="Adenine nucleotide alpha hydrolases-like"/>
    <property type="match status" value="1"/>
</dbReference>
<dbReference type="GO" id="GO:0006529">
    <property type="term" value="P:asparagine biosynthetic process"/>
    <property type="evidence" value="ECO:0007669"/>
    <property type="project" value="InterPro"/>
</dbReference>
<dbReference type="AlphaFoldDB" id="A0A2M8Q668"/>
<feature type="non-terminal residue" evidence="2">
    <location>
        <position position="1"/>
    </location>
</feature>
<accession>A0A2M8Q668</accession>
<evidence type="ECO:0000313" key="3">
    <source>
        <dbReference type="Proteomes" id="UP000230790"/>
    </source>
</evidence>
<comment type="caution">
    <text evidence="2">The sequence shown here is derived from an EMBL/GenBank/DDBJ whole genome shotgun (WGS) entry which is preliminary data.</text>
</comment>
<reference evidence="2 3" key="1">
    <citation type="submission" date="2017-11" db="EMBL/GenBank/DDBJ databases">
        <title>Evolution of Phototrophy in the Chloroflexi Phylum Driven by Horizontal Gene Transfer.</title>
        <authorList>
            <person name="Ward L.M."/>
            <person name="Hemp J."/>
            <person name="Shih P.M."/>
            <person name="Mcglynn S.E."/>
            <person name="Fischer W."/>
        </authorList>
    </citation>
    <scope>NUCLEOTIDE SEQUENCE [LARGE SCALE GENOMIC DNA]</scope>
    <source>
        <strain evidence="2">JP3_7</strain>
    </source>
</reference>
<dbReference type="Pfam" id="PF00733">
    <property type="entry name" value="Asn_synthase"/>
    <property type="match status" value="1"/>
</dbReference>
<evidence type="ECO:0000313" key="2">
    <source>
        <dbReference type="EMBL" id="PJF45291.1"/>
    </source>
</evidence>
<dbReference type="InterPro" id="IPR001962">
    <property type="entry name" value="Asn_synthase"/>
</dbReference>
<proteinExistence type="predicted"/>